<feature type="region of interest" description="Disordered" evidence="1">
    <location>
        <begin position="34"/>
        <end position="134"/>
    </location>
</feature>
<dbReference type="Proteomes" id="UP001501115">
    <property type="component" value="Unassembled WGS sequence"/>
</dbReference>
<evidence type="ECO:0000313" key="3">
    <source>
        <dbReference type="Proteomes" id="UP001501115"/>
    </source>
</evidence>
<keyword evidence="3" id="KW-1185">Reference proteome</keyword>
<name>A0ABP8G505_9ACTN</name>
<sequence>MGGAELSRAVFGVWGAEGVGAEHLLAGVRELVVRPAASGPGPGPAGESRCRDGHGEDGPPGDLRLGRVTGAGSDGQERRDGPSGQSGTPPVPRLVHVLVPLRPRDRDAPGVPTPGHMPQTIREADGNHLPGHTG</sequence>
<dbReference type="EMBL" id="BAABET010000006">
    <property type="protein sequence ID" value="GAA4317468.1"/>
    <property type="molecule type" value="Genomic_DNA"/>
</dbReference>
<evidence type="ECO:0000313" key="2">
    <source>
        <dbReference type="EMBL" id="GAA4317468.1"/>
    </source>
</evidence>
<feature type="compositionally biased region" description="Basic and acidic residues" evidence="1">
    <location>
        <begin position="48"/>
        <end position="57"/>
    </location>
</feature>
<gene>
    <name evidence="2" type="ORF">GCM10023086_40470</name>
</gene>
<organism evidence="2 3">
    <name type="scientific">Streptomyces venetus</name>
    <dbReference type="NCBI Taxonomy" id="1701086"/>
    <lineage>
        <taxon>Bacteria</taxon>
        <taxon>Bacillati</taxon>
        <taxon>Actinomycetota</taxon>
        <taxon>Actinomycetes</taxon>
        <taxon>Kitasatosporales</taxon>
        <taxon>Streptomycetaceae</taxon>
        <taxon>Streptomyces</taxon>
    </lineage>
</organism>
<evidence type="ECO:0000256" key="1">
    <source>
        <dbReference type="SAM" id="MobiDB-lite"/>
    </source>
</evidence>
<protein>
    <submittedName>
        <fullName evidence="2">Uncharacterized protein</fullName>
    </submittedName>
</protein>
<proteinExistence type="predicted"/>
<comment type="caution">
    <text evidence="2">The sequence shown here is derived from an EMBL/GenBank/DDBJ whole genome shotgun (WGS) entry which is preliminary data.</text>
</comment>
<accession>A0ABP8G505</accession>
<reference evidence="3" key="1">
    <citation type="journal article" date="2019" name="Int. J. Syst. Evol. Microbiol.">
        <title>The Global Catalogue of Microorganisms (GCM) 10K type strain sequencing project: providing services to taxonomists for standard genome sequencing and annotation.</title>
        <authorList>
            <consortium name="The Broad Institute Genomics Platform"/>
            <consortium name="The Broad Institute Genome Sequencing Center for Infectious Disease"/>
            <person name="Wu L."/>
            <person name="Ma J."/>
        </authorList>
    </citation>
    <scope>NUCLEOTIDE SEQUENCE [LARGE SCALE GENOMIC DNA]</scope>
    <source>
        <strain evidence="3">JCM 31290</strain>
    </source>
</reference>